<keyword evidence="2" id="KW-0012">Acyltransferase</keyword>
<name>A0ABN0XQP0_9LACT</name>
<dbReference type="RefSeq" id="WP_343756652.1">
    <property type="nucleotide sequence ID" value="NZ_BAAACW010000148.1"/>
</dbReference>
<comment type="caution">
    <text evidence="4">The sequence shown here is derived from an EMBL/GenBank/DDBJ whole genome shotgun (WGS) entry which is preliminary data.</text>
</comment>
<evidence type="ECO:0000256" key="1">
    <source>
        <dbReference type="ARBA" id="ARBA00022679"/>
    </source>
</evidence>
<dbReference type="InterPro" id="IPR000182">
    <property type="entry name" value="GNAT_dom"/>
</dbReference>
<dbReference type="PANTHER" id="PTHR43420">
    <property type="entry name" value="ACETYLTRANSFERASE"/>
    <property type="match status" value="1"/>
</dbReference>
<dbReference type="PROSITE" id="PS51186">
    <property type="entry name" value="GNAT"/>
    <property type="match status" value="1"/>
</dbReference>
<dbReference type="CDD" id="cd04301">
    <property type="entry name" value="NAT_SF"/>
    <property type="match status" value="1"/>
</dbReference>
<dbReference type="Proteomes" id="UP001501166">
    <property type="component" value="Unassembled WGS sequence"/>
</dbReference>
<proteinExistence type="predicted"/>
<evidence type="ECO:0000313" key="4">
    <source>
        <dbReference type="EMBL" id="GAA0370305.1"/>
    </source>
</evidence>
<keyword evidence="1" id="KW-0808">Transferase</keyword>
<gene>
    <name evidence="4" type="ORF">GCM10008932_22280</name>
</gene>
<dbReference type="SUPFAM" id="SSF55729">
    <property type="entry name" value="Acyl-CoA N-acyltransferases (Nat)"/>
    <property type="match status" value="1"/>
</dbReference>
<organism evidence="4 5">
    <name type="scientific">Alkalibacterium iburiense</name>
    <dbReference type="NCBI Taxonomy" id="290589"/>
    <lineage>
        <taxon>Bacteria</taxon>
        <taxon>Bacillati</taxon>
        <taxon>Bacillota</taxon>
        <taxon>Bacilli</taxon>
        <taxon>Lactobacillales</taxon>
        <taxon>Carnobacteriaceae</taxon>
        <taxon>Alkalibacterium</taxon>
    </lineage>
</organism>
<protein>
    <submittedName>
        <fullName evidence="4">GNAT family N-acetyltransferase</fullName>
    </submittedName>
</protein>
<dbReference type="PANTHER" id="PTHR43420:SF47">
    <property type="entry name" value="N-ACETYLTRANSFERASE DOMAIN-CONTAINING PROTEIN"/>
    <property type="match status" value="1"/>
</dbReference>
<dbReference type="InterPro" id="IPR027455">
    <property type="entry name" value="Sper_AcTfrase_N"/>
</dbReference>
<evidence type="ECO:0000259" key="3">
    <source>
        <dbReference type="PROSITE" id="PS51186"/>
    </source>
</evidence>
<dbReference type="InterPro" id="IPR050680">
    <property type="entry name" value="YpeA/RimI_acetyltransf"/>
</dbReference>
<evidence type="ECO:0000313" key="5">
    <source>
        <dbReference type="Proteomes" id="UP001501166"/>
    </source>
</evidence>
<sequence length="148" mass="17187">MTQVTIKEVNKSNESEVRKVRLKPDQETFIESVAECLEEAKEYPQWQPVAIYSHDKVVGFAMYGSFGPNKDTWIDRIIIDKDYQGLGLGSEAMRQLIEIVSKRYGVRVIYLSIVEGNEVAAHIYNRLGFEYTGEKDPNRERIYQYEID</sequence>
<reference evidence="4 5" key="1">
    <citation type="journal article" date="2019" name="Int. J. Syst. Evol. Microbiol.">
        <title>The Global Catalogue of Microorganisms (GCM) 10K type strain sequencing project: providing services to taxonomists for standard genome sequencing and annotation.</title>
        <authorList>
            <consortium name="The Broad Institute Genomics Platform"/>
            <consortium name="The Broad Institute Genome Sequencing Center for Infectious Disease"/>
            <person name="Wu L."/>
            <person name="Ma J."/>
        </authorList>
    </citation>
    <scope>NUCLEOTIDE SEQUENCE [LARGE SCALE GENOMIC DNA]</scope>
    <source>
        <strain evidence="4 5">JCM 12662</strain>
    </source>
</reference>
<dbReference type="EMBL" id="BAAACW010000148">
    <property type="protein sequence ID" value="GAA0370305.1"/>
    <property type="molecule type" value="Genomic_DNA"/>
</dbReference>
<dbReference type="Gene3D" id="3.40.630.30">
    <property type="match status" value="1"/>
</dbReference>
<dbReference type="Pfam" id="PF00583">
    <property type="entry name" value="Acetyltransf_1"/>
    <property type="match status" value="1"/>
</dbReference>
<keyword evidence="5" id="KW-1185">Reference proteome</keyword>
<accession>A0ABN0XQP0</accession>
<feature type="domain" description="N-acetyltransferase" evidence="3">
    <location>
        <begin position="4"/>
        <end position="148"/>
    </location>
</feature>
<dbReference type="Gene3D" id="1.10.287.900">
    <property type="entry name" value="The crystal structure of the spermine/spermidine acetyltransferase from enterococcus faecali"/>
    <property type="match status" value="1"/>
</dbReference>
<dbReference type="InterPro" id="IPR016181">
    <property type="entry name" value="Acyl_CoA_acyltransferase"/>
</dbReference>
<evidence type="ECO:0000256" key="2">
    <source>
        <dbReference type="ARBA" id="ARBA00023315"/>
    </source>
</evidence>